<dbReference type="EMBL" id="BGZK01000806">
    <property type="protein sequence ID" value="GBP61171.1"/>
    <property type="molecule type" value="Genomic_DNA"/>
</dbReference>
<accession>A0A4C1XBA7</accession>
<feature type="region of interest" description="Disordered" evidence="1">
    <location>
        <begin position="47"/>
        <end position="94"/>
    </location>
</feature>
<organism evidence="2 3">
    <name type="scientific">Eumeta variegata</name>
    <name type="common">Bagworm moth</name>
    <name type="synonym">Eumeta japonica</name>
    <dbReference type="NCBI Taxonomy" id="151549"/>
    <lineage>
        <taxon>Eukaryota</taxon>
        <taxon>Metazoa</taxon>
        <taxon>Ecdysozoa</taxon>
        <taxon>Arthropoda</taxon>
        <taxon>Hexapoda</taxon>
        <taxon>Insecta</taxon>
        <taxon>Pterygota</taxon>
        <taxon>Neoptera</taxon>
        <taxon>Endopterygota</taxon>
        <taxon>Lepidoptera</taxon>
        <taxon>Glossata</taxon>
        <taxon>Ditrysia</taxon>
        <taxon>Tineoidea</taxon>
        <taxon>Psychidae</taxon>
        <taxon>Oiketicinae</taxon>
        <taxon>Eumeta</taxon>
    </lineage>
</organism>
<evidence type="ECO:0000313" key="3">
    <source>
        <dbReference type="Proteomes" id="UP000299102"/>
    </source>
</evidence>
<comment type="caution">
    <text evidence="2">The sequence shown here is derived from an EMBL/GenBank/DDBJ whole genome shotgun (WGS) entry which is preliminary data.</text>
</comment>
<feature type="compositionally biased region" description="Basic and acidic residues" evidence="1">
    <location>
        <begin position="73"/>
        <end position="94"/>
    </location>
</feature>
<evidence type="ECO:0000256" key="1">
    <source>
        <dbReference type="SAM" id="MobiDB-lite"/>
    </source>
</evidence>
<keyword evidence="3" id="KW-1185">Reference proteome</keyword>
<protein>
    <submittedName>
        <fullName evidence="2">Uncharacterized protein</fullName>
    </submittedName>
</protein>
<name>A0A4C1XBA7_EUMVA</name>
<gene>
    <name evidence="2" type="ORF">EVAR_28379_1</name>
</gene>
<reference evidence="2 3" key="1">
    <citation type="journal article" date="2019" name="Commun. Biol.">
        <title>The bagworm genome reveals a unique fibroin gene that provides high tensile strength.</title>
        <authorList>
            <person name="Kono N."/>
            <person name="Nakamura H."/>
            <person name="Ohtoshi R."/>
            <person name="Tomita M."/>
            <person name="Numata K."/>
            <person name="Arakawa K."/>
        </authorList>
    </citation>
    <scope>NUCLEOTIDE SEQUENCE [LARGE SCALE GENOMIC DNA]</scope>
</reference>
<dbReference type="Proteomes" id="UP000299102">
    <property type="component" value="Unassembled WGS sequence"/>
</dbReference>
<evidence type="ECO:0000313" key="2">
    <source>
        <dbReference type="EMBL" id="GBP61171.1"/>
    </source>
</evidence>
<proteinExistence type="predicted"/>
<dbReference type="AlphaFoldDB" id="A0A4C1XBA7"/>
<sequence length="172" mass="19787">MHKIKNYMFIVQEYLSLPTKKSARLSSGCKVREGKIKAFAALDAEKSAAFAPTSPKSEPRRVTESKLQAGQGEESRVKAERDRNRERDRGQIESRTEIRIERRDLNRNKEEQRYQKRDQDYDRWRDVCGSLPIAAIKGKRAPAYSKHGNSNSYTLYTAKREPASLKSVEIPV</sequence>